<reference evidence="4" key="1">
    <citation type="journal article" date="2023" name="Mol. Phylogenet. Evol.">
        <title>Genome-scale phylogeny and comparative genomics of the fungal order Sordariales.</title>
        <authorList>
            <person name="Hensen N."/>
            <person name="Bonometti L."/>
            <person name="Westerberg I."/>
            <person name="Brannstrom I.O."/>
            <person name="Guillou S."/>
            <person name="Cros-Aarteil S."/>
            <person name="Calhoun S."/>
            <person name="Haridas S."/>
            <person name="Kuo A."/>
            <person name="Mondo S."/>
            <person name="Pangilinan J."/>
            <person name="Riley R."/>
            <person name="LaButti K."/>
            <person name="Andreopoulos B."/>
            <person name="Lipzen A."/>
            <person name="Chen C."/>
            <person name="Yan M."/>
            <person name="Daum C."/>
            <person name="Ng V."/>
            <person name="Clum A."/>
            <person name="Steindorff A."/>
            <person name="Ohm R.A."/>
            <person name="Martin F."/>
            <person name="Silar P."/>
            <person name="Natvig D.O."/>
            <person name="Lalanne C."/>
            <person name="Gautier V."/>
            <person name="Ament-Velasquez S.L."/>
            <person name="Kruys A."/>
            <person name="Hutchinson M.I."/>
            <person name="Powell A.J."/>
            <person name="Barry K."/>
            <person name="Miller A.N."/>
            <person name="Grigoriev I.V."/>
            <person name="Debuchy R."/>
            <person name="Gladieux P."/>
            <person name="Hiltunen Thoren M."/>
            <person name="Johannesson H."/>
        </authorList>
    </citation>
    <scope>NUCLEOTIDE SEQUENCE</scope>
    <source>
        <strain evidence="4">CBS 538.74</strain>
    </source>
</reference>
<dbReference type="AlphaFoldDB" id="A0AAN6VMT7"/>
<dbReference type="Gene3D" id="3.10.310.10">
    <property type="entry name" value="Diaminopimelate Epimerase, Chain A, domain 1"/>
    <property type="match status" value="2"/>
</dbReference>
<evidence type="ECO:0000256" key="2">
    <source>
        <dbReference type="ARBA" id="ARBA00007529"/>
    </source>
</evidence>
<sequence length="389" mass="41819">MAKLPIPQEIVSAATRIIYSGFPELRGSTLLQKRSDAKSNHDHIRGRLMLEPRGHREMYGALLVNETELTATGEADIGVLFLHNGGYSTMCGHATIALGRFLVDFDAEACPDLFPTRNLRLDEQTMTTTIKLHCPCGVVPITVPVVNGPHGRLQSNPERPVSFINVDSYATGIDIEITLPEAHRWPELGARTRLTADFCYGGAFYCIVDAEQLGFDDGLKSADNMDALSRATGSLKTALSADPQYKPFFQHSVEQDLGFLYGVIVRDRNRGVPAEGAAGAEVGLCFFGAQQVDRSPCGSGSAARRALAHAKHMWPPEQKWTYHSLLSGACGGVGGFTTHVVGKSTDGQDVPGSAGETVRVQVEGQAFYTSFATFLAEAADGISASGFLL</sequence>
<name>A0AAN6VMT7_9PEZI</name>
<comment type="similarity">
    <text evidence="2">Belongs to the proline racemase family.</text>
</comment>
<dbReference type="InterPro" id="IPR008794">
    <property type="entry name" value="Pro_racemase_fam"/>
</dbReference>
<accession>A0AAN6VMT7</accession>
<organism evidence="4 5">
    <name type="scientific">Chaetomidium leptoderma</name>
    <dbReference type="NCBI Taxonomy" id="669021"/>
    <lineage>
        <taxon>Eukaryota</taxon>
        <taxon>Fungi</taxon>
        <taxon>Dikarya</taxon>
        <taxon>Ascomycota</taxon>
        <taxon>Pezizomycotina</taxon>
        <taxon>Sordariomycetes</taxon>
        <taxon>Sordariomycetidae</taxon>
        <taxon>Sordariales</taxon>
        <taxon>Chaetomiaceae</taxon>
        <taxon>Chaetomidium</taxon>
    </lineage>
</organism>
<dbReference type="PANTHER" id="PTHR33442">
    <property type="entry name" value="TRANS-3-HYDROXY-L-PROLINE DEHYDRATASE"/>
    <property type="match status" value="1"/>
</dbReference>
<evidence type="ECO:0000256" key="3">
    <source>
        <dbReference type="ARBA" id="ARBA00013105"/>
    </source>
</evidence>
<dbReference type="EC" id="4.2.1.77" evidence="3"/>
<gene>
    <name evidence="4" type="ORF">C8A00DRAFT_33160</name>
</gene>
<reference evidence="4" key="2">
    <citation type="submission" date="2023-05" db="EMBL/GenBank/DDBJ databases">
        <authorList>
            <consortium name="Lawrence Berkeley National Laboratory"/>
            <person name="Steindorff A."/>
            <person name="Hensen N."/>
            <person name="Bonometti L."/>
            <person name="Westerberg I."/>
            <person name="Brannstrom I.O."/>
            <person name="Guillou S."/>
            <person name="Cros-Aarteil S."/>
            <person name="Calhoun S."/>
            <person name="Haridas S."/>
            <person name="Kuo A."/>
            <person name="Mondo S."/>
            <person name="Pangilinan J."/>
            <person name="Riley R."/>
            <person name="Labutti K."/>
            <person name="Andreopoulos B."/>
            <person name="Lipzen A."/>
            <person name="Chen C."/>
            <person name="Yanf M."/>
            <person name="Daum C."/>
            <person name="Ng V."/>
            <person name="Clum A."/>
            <person name="Ohm R."/>
            <person name="Martin F."/>
            <person name="Silar P."/>
            <person name="Natvig D."/>
            <person name="Lalanne C."/>
            <person name="Gautier V."/>
            <person name="Ament-Velasquez S.L."/>
            <person name="Kruys A."/>
            <person name="Hutchinson M.I."/>
            <person name="Powell A.J."/>
            <person name="Barry K."/>
            <person name="Miller A.N."/>
            <person name="Grigoriev I.V."/>
            <person name="Debuchy R."/>
            <person name="Gladieux P."/>
            <person name="Thoren M.H."/>
            <person name="Johannesson H."/>
        </authorList>
    </citation>
    <scope>NUCLEOTIDE SEQUENCE</scope>
    <source>
        <strain evidence="4">CBS 538.74</strain>
    </source>
</reference>
<proteinExistence type="inferred from homology"/>
<dbReference type="Proteomes" id="UP001302745">
    <property type="component" value="Unassembled WGS sequence"/>
</dbReference>
<protein>
    <recommendedName>
        <fullName evidence="3">trans-L-3-hydroxyproline dehydratase</fullName>
        <ecNumber evidence="3">4.2.1.77</ecNumber>
    </recommendedName>
</protein>
<dbReference type="SFLD" id="SFLDS00028">
    <property type="entry name" value="Proline_Racemase"/>
    <property type="match status" value="1"/>
</dbReference>
<dbReference type="EMBL" id="MU856922">
    <property type="protein sequence ID" value="KAK4154054.1"/>
    <property type="molecule type" value="Genomic_DNA"/>
</dbReference>
<keyword evidence="5" id="KW-1185">Reference proteome</keyword>
<dbReference type="PANTHER" id="PTHR33442:SF1">
    <property type="entry name" value="TRANS-3-HYDROXY-L-PROLINE DEHYDRATASE"/>
    <property type="match status" value="1"/>
</dbReference>
<comment type="caution">
    <text evidence="4">The sequence shown here is derived from an EMBL/GenBank/DDBJ whole genome shotgun (WGS) entry which is preliminary data.</text>
</comment>
<evidence type="ECO:0000313" key="5">
    <source>
        <dbReference type="Proteomes" id="UP001302745"/>
    </source>
</evidence>
<dbReference type="Pfam" id="PF05544">
    <property type="entry name" value="Pro_racemase"/>
    <property type="match status" value="1"/>
</dbReference>
<dbReference type="GO" id="GO:0050346">
    <property type="term" value="F:trans-L-3-hydroxyproline dehydratase activity"/>
    <property type="evidence" value="ECO:0007669"/>
    <property type="project" value="UniProtKB-EC"/>
</dbReference>
<evidence type="ECO:0000256" key="1">
    <source>
        <dbReference type="ARBA" id="ARBA00001148"/>
    </source>
</evidence>
<dbReference type="SUPFAM" id="SSF54506">
    <property type="entry name" value="Diaminopimelate epimerase-like"/>
    <property type="match status" value="1"/>
</dbReference>
<comment type="catalytic activity">
    <reaction evidence="1">
        <text>trans-3-hydroxy-L-proline = 1-pyrroline-2-carboxylate + H2O</text>
        <dbReference type="Rhea" id="RHEA:10320"/>
        <dbReference type="ChEBI" id="CHEBI:15377"/>
        <dbReference type="ChEBI" id="CHEBI:39785"/>
        <dbReference type="ChEBI" id="CHEBI:57938"/>
        <dbReference type="EC" id="4.2.1.77"/>
    </reaction>
</comment>
<evidence type="ECO:0000313" key="4">
    <source>
        <dbReference type="EMBL" id="KAK4154054.1"/>
    </source>
</evidence>